<organism evidence="2 3">
    <name type="scientific">Trapa natans</name>
    <name type="common">Water chestnut</name>
    <dbReference type="NCBI Taxonomy" id="22666"/>
    <lineage>
        <taxon>Eukaryota</taxon>
        <taxon>Viridiplantae</taxon>
        <taxon>Streptophyta</taxon>
        <taxon>Embryophyta</taxon>
        <taxon>Tracheophyta</taxon>
        <taxon>Spermatophyta</taxon>
        <taxon>Magnoliopsida</taxon>
        <taxon>eudicotyledons</taxon>
        <taxon>Gunneridae</taxon>
        <taxon>Pentapetalae</taxon>
        <taxon>rosids</taxon>
        <taxon>malvids</taxon>
        <taxon>Myrtales</taxon>
        <taxon>Lythraceae</taxon>
        <taxon>Trapa</taxon>
    </lineage>
</organism>
<sequence>MFMNYEYYLTWAVNAHELTISPPPPMKPYLRSVSWSGRSPSKPSHPSPRAPPYNSKARVCLPPFQPLSVSRTTAEEWPKAGSDDLGMWPNVETPIGGTPLRARKAPAEDNTSGCRTAPLRGHPQHSLYHVSKKTMDAAFQVVRYERANDPVLSVCQGGEPPVFWNSLAKAAPLSSDGDERMVKCAEESYLTRSDMVEIGGGKVDYDMDFKIFQKALAGGVHHSLSQLSNTGSETHHPAQETGWDRLRQRFASGLMREFITSSKLKGDFDPASDTALYSGI</sequence>
<dbReference type="EMBL" id="JAXQNO010000024">
    <property type="protein sequence ID" value="KAK4762979.1"/>
    <property type="molecule type" value="Genomic_DNA"/>
</dbReference>
<name>A0AAN7QBN0_TRANT</name>
<proteinExistence type="predicted"/>
<dbReference type="PANTHER" id="PTHR46381">
    <property type="entry name" value="MKPA PROTEIN"/>
    <property type="match status" value="1"/>
</dbReference>
<accession>A0AAN7QBN0</accession>
<evidence type="ECO:0000313" key="2">
    <source>
        <dbReference type="EMBL" id="KAK4762979.1"/>
    </source>
</evidence>
<keyword evidence="3" id="KW-1185">Reference proteome</keyword>
<feature type="region of interest" description="Disordered" evidence="1">
    <location>
        <begin position="34"/>
        <end position="54"/>
    </location>
</feature>
<evidence type="ECO:0000256" key="1">
    <source>
        <dbReference type="SAM" id="MobiDB-lite"/>
    </source>
</evidence>
<dbReference type="Proteomes" id="UP001346149">
    <property type="component" value="Unassembled WGS sequence"/>
</dbReference>
<dbReference type="AlphaFoldDB" id="A0AAN7QBN0"/>
<reference evidence="2 3" key="1">
    <citation type="journal article" date="2023" name="Hortic Res">
        <title>Pangenome of water caltrop reveals structural variations and asymmetric subgenome divergence after allopolyploidization.</title>
        <authorList>
            <person name="Zhang X."/>
            <person name="Chen Y."/>
            <person name="Wang L."/>
            <person name="Yuan Y."/>
            <person name="Fang M."/>
            <person name="Shi L."/>
            <person name="Lu R."/>
            <person name="Comes H.P."/>
            <person name="Ma Y."/>
            <person name="Chen Y."/>
            <person name="Huang G."/>
            <person name="Zhou Y."/>
            <person name="Zheng Z."/>
            <person name="Qiu Y."/>
        </authorList>
    </citation>
    <scope>NUCLEOTIDE SEQUENCE [LARGE SCALE GENOMIC DNA]</scope>
    <source>
        <strain evidence="2">F231</strain>
    </source>
</reference>
<gene>
    <name evidence="2" type="ORF">SAY86_008747</name>
</gene>
<protein>
    <submittedName>
        <fullName evidence="2">Uncharacterized protein</fullName>
    </submittedName>
</protein>
<dbReference type="PANTHER" id="PTHR46381:SF2">
    <property type="entry name" value="MAP KINASE PHOSPHATASE"/>
    <property type="match status" value="1"/>
</dbReference>
<feature type="region of interest" description="Disordered" evidence="1">
    <location>
        <begin position="100"/>
        <end position="122"/>
    </location>
</feature>
<comment type="caution">
    <text evidence="2">The sequence shown here is derived from an EMBL/GenBank/DDBJ whole genome shotgun (WGS) entry which is preliminary data.</text>
</comment>
<evidence type="ECO:0000313" key="3">
    <source>
        <dbReference type="Proteomes" id="UP001346149"/>
    </source>
</evidence>